<keyword evidence="3" id="KW-0067">ATP-binding</keyword>
<feature type="domain" description="SF3 helicase" evidence="4">
    <location>
        <begin position="584"/>
        <end position="745"/>
    </location>
</feature>
<dbReference type="InterPro" id="IPR014015">
    <property type="entry name" value="Helicase_SF3_DNA-vir"/>
</dbReference>
<name>A0A2N7VPP3_9BURK</name>
<dbReference type="GO" id="GO:0016787">
    <property type="term" value="F:hydrolase activity"/>
    <property type="evidence" value="ECO:0007669"/>
    <property type="project" value="UniProtKB-KW"/>
</dbReference>
<dbReference type="InterPro" id="IPR014818">
    <property type="entry name" value="Phage/plasmid_primase_P4_C"/>
</dbReference>
<comment type="caution">
    <text evidence="5">The sequence shown here is derived from an EMBL/GenBank/DDBJ whole genome shotgun (WGS) entry which is preliminary data.</text>
</comment>
<dbReference type="Gene3D" id="3.40.50.300">
    <property type="entry name" value="P-loop containing nucleotide triphosphate hydrolases"/>
    <property type="match status" value="1"/>
</dbReference>
<evidence type="ECO:0000256" key="3">
    <source>
        <dbReference type="ARBA" id="ARBA00022840"/>
    </source>
</evidence>
<proteinExistence type="predicted"/>
<protein>
    <recommendedName>
        <fullName evidence="4">SF3 helicase domain-containing protein</fullName>
    </recommendedName>
</protein>
<reference evidence="5 6" key="1">
    <citation type="submission" date="2018-01" db="EMBL/GenBank/DDBJ databases">
        <title>Whole genome analyses suggest that Burkholderia sensu lato contains two further novel genera in the rhizoxinica-symbiotica group Mycetohabitans gen. nov., and Trinickia gen. nov.: implications for the evolution of diazotrophy and nodulation in the Burkholderiaceae.</title>
        <authorList>
            <person name="Estrada-de los Santos P."/>
            <person name="Palmer M."/>
            <person name="Chavez-Ramirez B."/>
            <person name="Beukes C."/>
            <person name="Steenkamp E.T."/>
            <person name="Hirsch A.M."/>
            <person name="Manyaka P."/>
            <person name="Maluk M."/>
            <person name="Lafos M."/>
            <person name="Crook M."/>
            <person name="Gross E."/>
            <person name="Simon M.F."/>
            <person name="Bueno dos Reis Junior F."/>
            <person name="Poole P.S."/>
            <person name="Venter S.N."/>
            <person name="James E.K."/>
        </authorList>
    </citation>
    <scope>NUCLEOTIDE SEQUENCE [LARGE SCALE GENOMIC DNA]</scope>
    <source>
        <strain evidence="5 6">GIMN1.004</strain>
    </source>
</reference>
<dbReference type="InterPro" id="IPR027417">
    <property type="entry name" value="P-loop_NTPase"/>
</dbReference>
<dbReference type="PANTHER" id="PTHR35372:SF2">
    <property type="entry name" value="SF3 HELICASE DOMAIN-CONTAINING PROTEIN"/>
    <property type="match status" value="1"/>
</dbReference>
<dbReference type="GO" id="GO:0005524">
    <property type="term" value="F:ATP binding"/>
    <property type="evidence" value="ECO:0007669"/>
    <property type="project" value="UniProtKB-KW"/>
</dbReference>
<keyword evidence="6" id="KW-1185">Reference proteome</keyword>
<gene>
    <name evidence="5" type="ORF">C0Z18_15130</name>
</gene>
<organism evidence="5 6">
    <name type="scientific">Trinickia dabaoshanensis</name>
    <dbReference type="NCBI Taxonomy" id="564714"/>
    <lineage>
        <taxon>Bacteria</taxon>
        <taxon>Pseudomonadati</taxon>
        <taxon>Pseudomonadota</taxon>
        <taxon>Betaproteobacteria</taxon>
        <taxon>Burkholderiales</taxon>
        <taxon>Burkholderiaceae</taxon>
        <taxon>Trinickia</taxon>
    </lineage>
</organism>
<dbReference type="PROSITE" id="PS51206">
    <property type="entry name" value="SF3_HELICASE_1"/>
    <property type="match status" value="1"/>
</dbReference>
<dbReference type="AlphaFoldDB" id="A0A2N7VPP3"/>
<dbReference type="Proteomes" id="UP000235616">
    <property type="component" value="Unassembled WGS sequence"/>
</dbReference>
<accession>A0A2N7VPP3</accession>
<dbReference type="NCBIfam" id="TIGR01613">
    <property type="entry name" value="primase_Cterm"/>
    <property type="match status" value="1"/>
</dbReference>
<dbReference type="InterPro" id="IPR051620">
    <property type="entry name" value="ORF904-like_C"/>
</dbReference>
<evidence type="ECO:0000259" key="4">
    <source>
        <dbReference type="PROSITE" id="PS51206"/>
    </source>
</evidence>
<evidence type="ECO:0000313" key="5">
    <source>
        <dbReference type="EMBL" id="PMS19140.1"/>
    </source>
</evidence>
<dbReference type="InterPro" id="IPR006500">
    <property type="entry name" value="Helicase_put_C_phage/plasmid"/>
</dbReference>
<dbReference type="SMART" id="SM00885">
    <property type="entry name" value="D5_N"/>
    <property type="match status" value="1"/>
</dbReference>
<evidence type="ECO:0000256" key="1">
    <source>
        <dbReference type="ARBA" id="ARBA00022741"/>
    </source>
</evidence>
<dbReference type="PANTHER" id="PTHR35372">
    <property type="entry name" value="ATP BINDING PROTEIN-RELATED"/>
    <property type="match status" value="1"/>
</dbReference>
<keyword evidence="1" id="KW-0547">Nucleotide-binding</keyword>
<evidence type="ECO:0000256" key="2">
    <source>
        <dbReference type="ARBA" id="ARBA00022801"/>
    </source>
</evidence>
<dbReference type="EMBL" id="PNYA01000012">
    <property type="protein sequence ID" value="PMS19140.1"/>
    <property type="molecule type" value="Genomic_DNA"/>
</dbReference>
<evidence type="ECO:0000313" key="6">
    <source>
        <dbReference type="Proteomes" id="UP000235616"/>
    </source>
</evidence>
<keyword evidence="2" id="KW-0378">Hydrolase</keyword>
<dbReference type="Pfam" id="PF08706">
    <property type="entry name" value="D5_N"/>
    <property type="match status" value="1"/>
</dbReference>
<sequence>MEQVMKTFNIAHVTQAQPNGRSPLSHPQPDKVAILEALAAMFDPADVIELRAFHKGKKRTDAGYFDGVHWLDLADAAVSLNRAGAACYVTLNRIDPQLLGRYCNRVERFASTTTSDHDVVRRRWLLLDFDPVRPKDTSATDEQLKAARVTSQACFEYLSSQGWPQPVRAESGNGMHLLYGLDLPNDEASRDLVKGALAGLAARFDDDAITVDQSVFNAARVVKLYGCLANKGDHAPLTPWRLSSIESVPPHGAGIVTAEQLRLLHKQAINGHHGGRSIASGMRSGEWNDRASFDLEAFLARLGIAYTRDLHGGRERFKLATCPFNPEHVSGEAAIFRGPDGALGFKCQHNSCADNRWRDLRALVEGGPRARYGHASPERARADSDVIIAPAMPLAVPSLPGCDVRDGTRNTRPLTELGNAQRLLDAHGVNLRYVAGLNAWLVWDGTAWQWDHDGAQVCALAAGLPAAIYREGAGFIGTADFLKAAEHFAKWSRKSATRYTTEAAVKLLSNFEQVRLTLEAIDADPYLVGFDKARHVIDLRTGVTRAAAREDYVTKSLGVHSVGDAARAKRWVTFLNEIFDSDKELIGWLKRFAGYTLTGSTQEHAFLFCHGAGNNGKGVLMLLLKHVMGDYAKAIPAETLTDAKRHAGAATPDLADLIGARLGLCAETPENMPLAEALVKGLVAGDTMAVRRLHCSPVQFLPQLKLWMSGNHKPVIRGTDYGMWRRVRLIPFNRIFSPAERDPHLLDALKRESAHVVAWMVAGCLEWQQHGLGDTPDVVDAATHAYQTDQDVMGMWLAECTKPSAYETTSGELYASFKAWCIRTGAKPASQIVMGRRLGERGYTHRESNGQTRWIGLSLKEPAVESDYDGNAYKHAKWGDS</sequence>